<protein>
    <recommendedName>
        <fullName evidence="4">Secreted protein with PEP-CTERM sorting signal</fullName>
    </recommendedName>
</protein>
<proteinExistence type="predicted"/>
<organism evidence="2 3">
    <name type="scientific">Microbacterium trichothecenolyticum</name>
    <name type="common">Aureobacterium trichothecenolyticum</name>
    <dbReference type="NCBI Taxonomy" id="69370"/>
    <lineage>
        <taxon>Bacteria</taxon>
        <taxon>Bacillati</taxon>
        <taxon>Actinomycetota</taxon>
        <taxon>Actinomycetes</taxon>
        <taxon>Micrococcales</taxon>
        <taxon>Microbacteriaceae</taxon>
        <taxon>Microbacterium</taxon>
    </lineage>
</organism>
<dbReference type="Proteomes" id="UP001226691">
    <property type="component" value="Unassembled WGS sequence"/>
</dbReference>
<dbReference type="EMBL" id="JAUTBF010000001">
    <property type="protein sequence ID" value="MDQ1124762.1"/>
    <property type="molecule type" value="Genomic_DNA"/>
</dbReference>
<keyword evidence="1" id="KW-0812">Transmembrane</keyword>
<keyword evidence="3" id="KW-1185">Reference proteome</keyword>
<evidence type="ECO:0000313" key="2">
    <source>
        <dbReference type="EMBL" id="MDQ1124762.1"/>
    </source>
</evidence>
<feature type="transmembrane region" description="Helical" evidence="1">
    <location>
        <begin position="5"/>
        <end position="25"/>
    </location>
</feature>
<feature type="transmembrane region" description="Helical" evidence="1">
    <location>
        <begin position="31"/>
        <end position="50"/>
    </location>
</feature>
<accession>A0ABU0TYM6</accession>
<evidence type="ECO:0008006" key="4">
    <source>
        <dbReference type="Google" id="ProtNLM"/>
    </source>
</evidence>
<gene>
    <name evidence="2" type="ORF">QE412_003335</name>
</gene>
<evidence type="ECO:0000256" key="1">
    <source>
        <dbReference type="SAM" id="Phobius"/>
    </source>
</evidence>
<sequence length="65" mass="6709">MKQWIILMAVVLTILAALWISVSVLGAGSPVPPILAGLAVAVTGGGSMIIRRRNRRVSAPASLTS</sequence>
<keyword evidence="1" id="KW-0472">Membrane</keyword>
<reference evidence="2 3" key="1">
    <citation type="submission" date="2023-07" db="EMBL/GenBank/DDBJ databases">
        <title>Functional and genomic diversity of the sorghum phyllosphere microbiome.</title>
        <authorList>
            <person name="Shade A."/>
        </authorList>
    </citation>
    <scope>NUCLEOTIDE SEQUENCE [LARGE SCALE GENOMIC DNA]</scope>
    <source>
        <strain evidence="2 3">SORGH_AS_1207</strain>
    </source>
</reference>
<name>A0ABU0TYM6_MICTR</name>
<keyword evidence="1" id="KW-1133">Transmembrane helix</keyword>
<comment type="caution">
    <text evidence="2">The sequence shown here is derived from an EMBL/GenBank/DDBJ whole genome shotgun (WGS) entry which is preliminary data.</text>
</comment>
<evidence type="ECO:0000313" key="3">
    <source>
        <dbReference type="Proteomes" id="UP001226691"/>
    </source>
</evidence>